<gene>
    <name evidence="2" type="ORF">S01H1_46945</name>
</gene>
<evidence type="ECO:0000259" key="1">
    <source>
        <dbReference type="Pfam" id="PF01507"/>
    </source>
</evidence>
<proteinExistence type="predicted"/>
<feature type="non-terminal residue" evidence="2">
    <location>
        <position position="1"/>
    </location>
</feature>
<feature type="domain" description="Phosphoadenosine phosphosulphate reductase" evidence="1">
    <location>
        <begin position="68"/>
        <end position="174"/>
    </location>
</feature>
<dbReference type="Gene3D" id="3.40.50.620">
    <property type="entry name" value="HUPs"/>
    <property type="match status" value="1"/>
</dbReference>
<dbReference type="AlphaFoldDB" id="X0VYZ2"/>
<dbReference type="SUPFAM" id="SSF52402">
    <property type="entry name" value="Adenine nucleotide alpha hydrolases-like"/>
    <property type="match status" value="1"/>
</dbReference>
<accession>X0VYZ2</accession>
<dbReference type="InterPro" id="IPR002500">
    <property type="entry name" value="PAPS_reduct_dom"/>
</dbReference>
<sequence>EIRSFVKTIDNVVWLEPDMPFPQVIQKYGYPAISKEQSQYISEYQNTKSDKLRDIRWNGNKYGRGKISEKWKYLVDLDFKISDKCCTVMKKRPAYKYEKATGLHPILGNMSSESSKRHQNYLLYGCNAFDAKRPTSKPISFWNDSDIYHYLGLYDVPYSKIYDMGYRRTGCMFCMFGIHMEEKPNRFQLMKQTHPKQYNYCMDKLGCKELLSSINVDY</sequence>
<protein>
    <recommendedName>
        <fullName evidence="1">Phosphoadenosine phosphosulphate reductase domain-containing protein</fullName>
    </recommendedName>
</protein>
<dbReference type="InterPro" id="IPR014729">
    <property type="entry name" value="Rossmann-like_a/b/a_fold"/>
</dbReference>
<evidence type="ECO:0000313" key="2">
    <source>
        <dbReference type="EMBL" id="GAG17663.1"/>
    </source>
</evidence>
<organism evidence="2">
    <name type="scientific">marine sediment metagenome</name>
    <dbReference type="NCBI Taxonomy" id="412755"/>
    <lineage>
        <taxon>unclassified sequences</taxon>
        <taxon>metagenomes</taxon>
        <taxon>ecological metagenomes</taxon>
    </lineage>
</organism>
<dbReference type="Pfam" id="PF01507">
    <property type="entry name" value="PAPS_reduct"/>
    <property type="match status" value="1"/>
</dbReference>
<dbReference type="EMBL" id="BARS01030078">
    <property type="protein sequence ID" value="GAG17663.1"/>
    <property type="molecule type" value="Genomic_DNA"/>
</dbReference>
<name>X0VYZ2_9ZZZZ</name>
<dbReference type="GO" id="GO:0003824">
    <property type="term" value="F:catalytic activity"/>
    <property type="evidence" value="ECO:0007669"/>
    <property type="project" value="InterPro"/>
</dbReference>
<comment type="caution">
    <text evidence="2">The sequence shown here is derived from an EMBL/GenBank/DDBJ whole genome shotgun (WGS) entry which is preliminary data.</text>
</comment>
<reference evidence="2" key="1">
    <citation type="journal article" date="2014" name="Front. Microbiol.">
        <title>High frequency of phylogenetically diverse reductive dehalogenase-homologous genes in deep subseafloor sedimentary metagenomes.</title>
        <authorList>
            <person name="Kawai M."/>
            <person name="Futagami T."/>
            <person name="Toyoda A."/>
            <person name="Takaki Y."/>
            <person name="Nishi S."/>
            <person name="Hori S."/>
            <person name="Arai W."/>
            <person name="Tsubouchi T."/>
            <person name="Morono Y."/>
            <person name="Uchiyama I."/>
            <person name="Ito T."/>
            <person name="Fujiyama A."/>
            <person name="Inagaki F."/>
            <person name="Takami H."/>
        </authorList>
    </citation>
    <scope>NUCLEOTIDE SEQUENCE</scope>
    <source>
        <strain evidence="2">Expedition CK06-06</strain>
    </source>
</reference>